<proteinExistence type="inferred from homology"/>
<dbReference type="Proteomes" id="UP000799424">
    <property type="component" value="Unassembled WGS sequence"/>
</dbReference>
<evidence type="ECO:0000256" key="1">
    <source>
        <dbReference type="ARBA" id="ARBA00001971"/>
    </source>
</evidence>
<dbReference type="PANTHER" id="PTHR24305:SF107">
    <property type="entry name" value="P450, PUTATIVE (EUROFUNG)-RELATED"/>
    <property type="match status" value="1"/>
</dbReference>
<dbReference type="SUPFAM" id="SSF48264">
    <property type="entry name" value="Cytochrome P450"/>
    <property type="match status" value="1"/>
</dbReference>
<dbReference type="Pfam" id="PF00067">
    <property type="entry name" value="p450"/>
    <property type="match status" value="1"/>
</dbReference>
<dbReference type="InterPro" id="IPR002401">
    <property type="entry name" value="Cyt_P450_E_grp-I"/>
</dbReference>
<evidence type="ECO:0000256" key="10">
    <source>
        <dbReference type="SAM" id="Phobius"/>
    </source>
</evidence>
<accession>A0A6A6ZWN3</accession>
<protein>
    <submittedName>
        <fullName evidence="11">Cytochrome P450</fullName>
    </submittedName>
</protein>
<feature type="transmembrane region" description="Helical" evidence="10">
    <location>
        <begin position="6"/>
        <end position="23"/>
    </location>
</feature>
<dbReference type="AlphaFoldDB" id="A0A6A6ZWN3"/>
<keyword evidence="5 9" id="KW-0479">Metal-binding</keyword>
<dbReference type="GO" id="GO:0020037">
    <property type="term" value="F:heme binding"/>
    <property type="evidence" value="ECO:0007669"/>
    <property type="project" value="InterPro"/>
</dbReference>
<dbReference type="InterPro" id="IPR036396">
    <property type="entry name" value="Cyt_P450_sf"/>
</dbReference>
<evidence type="ECO:0000313" key="12">
    <source>
        <dbReference type="Proteomes" id="UP000799424"/>
    </source>
</evidence>
<keyword evidence="4 9" id="KW-0349">Heme</keyword>
<dbReference type="OrthoDB" id="10029320at2759"/>
<evidence type="ECO:0000256" key="6">
    <source>
        <dbReference type="ARBA" id="ARBA00023002"/>
    </source>
</evidence>
<dbReference type="GO" id="GO:0016705">
    <property type="term" value="F:oxidoreductase activity, acting on paired donors, with incorporation or reduction of molecular oxygen"/>
    <property type="evidence" value="ECO:0007669"/>
    <property type="project" value="InterPro"/>
</dbReference>
<dbReference type="FunFam" id="1.10.630.10:FF:000088">
    <property type="entry name" value="Cytochrome P450 monooxygenase"/>
    <property type="match status" value="1"/>
</dbReference>
<dbReference type="GO" id="GO:0005506">
    <property type="term" value="F:iron ion binding"/>
    <property type="evidence" value="ECO:0007669"/>
    <property type="project" value="InterPro"/>
</dbReference>
<dbReference type="GO" id="GO:0009403">
    <property type="term" value="P:toxin biosynthetic process"/>
    <property type="evidence" value="ECO:0007669"/>
    <property type="project" value="UniProtKB-ARBA"/>
</dbReference>
<dbReference type="Gene3D" id="1.10.630.10">
    <property type="entry name" value="Cytochrome P450"/>
    <property type="match status" value="1"/>
</dbReference>
<evidence type="ECO:0000313" key="11">
    <source>
        <dbReference type="EMBL" id="KAF2825471.1"/>
    </source>
</evidence>
<feature type="transmembrane region" description="Helical" evidence="10">
    <location>
        <begin position="35"/>
        <end position="56"/>
    </location>
</feature>
<gene>
    <name evidence="11" type="ORF">CC86DRAFT_295339</name>
</gene>
<name>A0A6A6ZWN3_9PLEO</name>
<dbReference type="PRINTS" id="PR00385">
    <property type="entry name" value="P450"/>
</dbReference>
<sequence length="559" mass="63669">MTCTSAAVVMLSSLAYFLYIGYCRRLMIHNLRNQGVPILVGWSWWMGHLLVLNRLLKRLPADANVLYAWQELFDQNPANGVFLLDLWPVYTPQLLMWDAEASNQVTTRLNLTKPASQHQDFRPVVGGVSMISMSNEDWKPLRAIFNPGFSGSHMLELVPAVVDSVELFCELLRNKAGTSYFPMDNYTTRLTMDVIIKVVLDTDLDNQRHEHHLSKALNTVLAWHSFWDPRILLNPLRPLVQWYFGRIMDRFLRNELQKRYSELKNGQIMLQPHRSNRGKSVITLALEDYIKQGGEEEGNNTAPDTLAESFMRMAATQIRLFIFAGNDSTSSSIVYALHLLHQHPMAMEKLRKEHDEIFGIEDAAAQLKDSPALLNRCVYTLAVIKETLRVFPPAGTVRDGRPGASVTDCNGNIYPVEHVGPLIAHRYVHRNPGTWVRPDDFLPERWLVEPGHELYPPQNAGAYRPFEQGPRNCIGQTLVLNEMRIVLIMVARTFEIKPAYDEWDAAQRAKAAWPTKLARKLGLQSDPIRTVMGERAYQTSRAGAHPADGYPCRVTFVDR</sequence>
<dbReference type="PANTHER" id="PTHR24305">
    <property type="entry name" value="CYTOCHROME P450"/>
    <property type="match status" value="1"/>
</dbReference>
<evidence type="ECO:0000256" key="3">
    <source>
        <dbReference type="ARBA" id="ARBA00010617"/>
    </source>
</evidence>
<dbReference type="CDD" id="cd11051">
    <property type="entry name" value="CYP59-like"/>
    <property type="match status" value="1"/>
</dbReference>
<dbReference type="InterPro" id="IPR050121">
    <property type="entry name" value="Cytochrome_P450_monoxygenase"/>
</dbReference>
<keyword evidence="10" id="KW-0812">Transmembrane</keyword>
<keyword evidence="8" id="KW-0503">Monooxygenase</keyword>
<dbReference type="EMBL" id="MU006228">
    <property type="protein sequence ID" value="KAF2825471.1"/>
    <property type="molecule type" value="Genomic_DNA"/>
</dbReference>
<organism evidence="11 12">
    <name type="scientific">Ophiobolus disseminans</name>
    <dbReference type="NCBI Taxonomy" id="1469910"/>
    <lineage>
        <taxon>Eukaryota</taxon>
        <taxon>Fungi</taxon>
        <taxon>Dikarya</taxon>
        <taxon>Ascomycota</taxon>
        <taxon>Pezizomycotina</taxon>
        <taxon>Dothideomycetes</taxon>
        <taxon>Pleosporomycetidae</taxon>
        <taxon>Pleosporales</taxon>
        <taxon>Pleosporineae</taxon>
        <taxon>Phaeosphaeriaceae</taxon>
        <taxon>Ophiobolus</taxon>
    </lineage>
</organism>
<feature type="binding site" description="axial binding residue" evidence="9">
    <location>
        <position position="473"/>
    </location>
    <ligand>
        <name>heme</name>
        <dbReference type="ChEBI" id="CHEBI:30413"/>
    </ligand>
    <ligandPart>
        <name>Fe</name>
        <dbReference type="ChEBI" id="CHEBI:18248"/>
    </ligandPart>
</feature>
<evidence type="ECO:0000256" key="7">
    <source>
        <dbReference type="ARBA" id="ARBA00023004"/>
    </source>
</evidence>
<keyword evidence="12" id="KW-1185">Reference proteome</keyword>
<reference evidence="11" key="1">
    <citation type="journal article" date="2020" name="Stud. Mycol.">
        <title>101 Dothideomycetes genomes: a test case for predicting lifestyles and emergence of pathogens.</title>
        <authorList>
            <person name="Haridas S."/>
            <person name="Albert R."/>
            <person name="Binder M."/>
            <person name="Bloem J."/>
            <person name="Labutti K."/>
            <person name="Salamov A."/>
            <person name="Andreopoulos B."/>
            <person name="Baker S."/>
            <person name="Barry K."/>
            <person name="Bills G."/>
            <person name="Bluhm B."/>
            <person name="Cannon C."/>
            <person name="Castanera R."/>
            <person name="Culley D."/>
            <person name="Daum C."/>
            <person name="Ezra D."/>
            <person name="Gonzalez J."/>
            <person name="Henrissat B."/>
            <person name="Kuo A."/>
            <person name="Liang C."/>
            <person name="Lipzen A."/>
            <person name="Lutzoni F."/>
            <person name="Magnuson J."/>
            <person name="Mondo S."/>
            <person name="Nolan M."/>
            <person name="Ohm R."/>
            <person name="Pangilinan J."/>
            <person name="Park H.-J."/>
            <person name="Ramirez L."/>
            <person name="Alfaro M."/>
            <person name="Sun H."/>
            <person name="Tritt A."/>
            <person name="Yoshinaga Y."/>
            <person name="Zwiers L.-H."/>
            <person name="Turgeon B."/>
            <person name="Goodwin S."/>
            <person name="Spatafora J."/>
            <person name="Crous P."/>
            <person name="Grigoriev I."/>
        </authorList>
    </citation>
    <scope>NUCLEOTIDE SEQUENCE</scope>
    <source>
        <strain evidence="11">CBS 113818</strain>
    </source>
</reference>
<evidence type="ECO:0000256" key="8">
    <source>
        <dbReference type="ARBA" id="ARBA00023033"/>
    </source>
</evidence>
<keyword evidence="10" id="KW-0472">Membrane</keyword>
<dbReference type="PRINTS" id="PR00463">
    <property type="entry name" value="EP450I"/>
</dbReference>
<keyword evidence="6" id="KW-0560">Oxidoreductase</keyword>
<evidence type="ECO:0000256" key="2">
    <source>
        <dbReference type="ARBA" id="ARBA00005179"/>
    </source>
</evidence>
<evidence type="ECO:0000256" key="4">
    <source>
        <dbReference type="ARBA" id="ARBA00022617"/>
    </source>
</evidence>
<evidence type="ECO:0000256" key="5">
    <source>
        <dbReference type="ARBA" id="ARBA00022723"/>
    </source>
</evidence>
<keyword evidence="7 9" id="KW-0408">Iron</keyword>
<comment type="similarity">
    <text evidence="3">Belongs to the cytochrome P450 family.</text>
</comment>
<comment type="cofactor">
    <cofactor evidence="1 9">
        <name>heme</name>
        <dbReference type="ChEBI" id="CHEBI:30413"/>
    </cofactor>
</comment>
<evidence type="ECO:0000256" key="9">
    <source>
        <dbReference type="PIRSR" id="PIRSR602401-1"/>
    </source>
</evidence>
<comment type="pathway">
    <text evidence="2">Secondary metabolite biosynthesis.</text>
</comment>
<dbReference type="GO" id="GO:0004497">
    <property type="term" value="F:monooxygenase activity"/>
    <property type="evidence" value="ECO:0007669"/>
    <property type="project" value="UniProtKB-KW"/>
</dbReference>
<dbReference type="InterPro" id="IPR001128">
    <property type="entry name" value="Cyt_P450"/>
</dbReference>
<keyword evidence="10" id="KW-1133">Transmembrane helix</keyword>